<feature type="region of interest" description="Disordered" evidence="1">
    <location>
        <begin position="1"/>
        <end position="33"/>
    </location>
</feature>
<name>M3XS80_MUSPF</name>
<evidence type="ECO:0000256" key="1">
    <source>
        <dbReference type="SAM" id="MobiDB-lite"/>
    </source>
</evidence>
<dbReference type="InParanoid" id="M3XS80"/>
<organism evidence="2">
    <name type="scientific">Mustela putorius furo</name>
    <name type="common">European domestic ferret</name>
    <name type="synonym">Mustela furo</name>
    <dbReference type="NCBI Taxonomy" id="9669"/>
    <lineage>
        <taxon>Eukaryota</taxon>
        <taxon>Metazoa</taxon>
        <taxon>Chordata</taxon>
        <taxon>Craniata</taxon>
        <taxon>Vertebrata</taxon>
        <taxon>Euteleostomi</taxon>
        <taxon>Mammalia</taxon>
        <taxon>Eutheria</taxon>
        <taxon>Laurasiatheria</taxon>
        <taxon>Carnivora</taxon>
        <taxon>Caniformia</taxon>
        <taxon>Musteloidea</taxon>
        <taxon>Mustelidae</taxon>
        <taxon>Mustelinae</taxon>
        <taxon>Mustela</taxon>
    </lineage>
</organism>
<evidence type="ECO:0000313" key="2">
    <source>
        <dbReference type="Ensembl" id="ENSMPUP00000001930.1"/>
    </source>
</evidence>
<feature type="compositionally biased region" description="Basic and acidic residues" evidence="1">
    <location>
        <begin position="151"/>
        <end position="166"/>
    </location>
</feature>
<feature type="region of interest" description="Disordered" evidence="1">
    <location>
        <begin position="72"/>
        <end position="166"/>
    </location>
</feature>
<dbReference type="HOGENOM" id="CLU_1602168_0_0_1"/>
<feature type="compositionally biased region" description="Polar residues" evidence="1">
    <location>
        <begin position="119"/>
        <end position="134"/>
    </location>
</feature>
<protein>
    <submittedName>
        <fullName evidence="2">Uncharacterized protein</fullName>
    </submittedName>
</protein>
<dbReference type="AlphaFoldDB" id="M3XS80"/>
<reference evidence="2" key="1">
    <citation type="submission" date="2024-06" db="UniProtKB">
        <authorList>
            <consortium name="Ensembl"/>
        </authorList>
    </citation>
    <scope>IDENTIFICATION</scope>
</reference>
<sequence>MVPTEGRRARPARGAVLAPSFPTAPPWGQDARSFPAATQAGLGFPRCAHPENELKEDRFSVPGRGTCTIWPMPARCSPGQPDSLVRSAQSTPSKAPGFKAFSSEPPVLGRKHDPGPSWGVSSMNQLGDGTSSRDGTAAEGAVSPAPPEVPATEHRIRQSGQKDKGG</sequence>
<proteinExistence type="predicted"/>
<dbReference type="EMBL" id="AEYP01014203">
    <property type="status" value="NOT_ANNOTATED_CDS"/>
    <property type="molecule type" value="Genomic_DNA"/>
</dbReference>
<accession>M3XS80</accession>
<dbReference type="Ensembl" id="ENSMPUT00000001969.1">
    <property type="protein sequence ID" value="ENSMPUP00000001930.1"/>
    <property type="gene ID" value="ENSMPUG00000001947.1"/>
</dbReference>